<dbReference type="InterPro" id="IPR019546">
    <property type="entry name" value="TAT_signal_bac_arc"/>
</dbReference>
<dbReference type="Pfam" id="PF00384">
    <property type="entry name" value="Molybdopterin"/>
    <property type="match status" value="1"/>
</dbReference>
<dbReference type="InterPro" id="IPR050612">
    <property type="entry name" value="Prok_Mopterin_Oxidored"/>
</dbReference>
<evidence type="ECO:0000256" key="4">
    <source>
        <dbReference type="ARBA" id="ARBA00022485"/>
    </source>
</evidence>
<keyword evidence="6" id="KW-0479">Metal-binding</keyword>
<dbReference type="NCBIfam" id="TIGR01409">
    <property type="entry name" value="TAT_signal_seq"/>
    <property type="match status" value="1"/>
</dbReference>
<dbReference type="SMART" id="SM00926">
    <property type="entry name" value="Molybdop_Fe4S4"/>
    <property type="match status" value="1"/>
</dbReference>
<dbReference type="GO" id="GO:0016491">
    <property type="term" value="F:oxidoreductase activity"/>
    <property type="evidence" value="ECO:0007669"/>
    <property type="project" value="UniProtKB-KW"/>
</dbReference>
<evidence type="ECO:0000256" key="7">
    <source>
        <dbReference type="ARBA" id="ARBA00022729"/>
    </source>
</evidence>
<dbReference type="Pfam" id="PF04879">
    <property type="entry name" value="Molybdop_Fe4S4"/>
    <property type="match status" value="1"/>
</dbReference>
<dbReference type="EMBL" id="JACNJZ010000065">
    <property type="protein sequence ID" value="MBC8317033.1"/>
    <property type="molecule type" value="Genomic_DNA"/>
</dbReference>
<dbReference type="PANTHER" id="PTHR43742">
    <property type="entry name" value="TRIMETHYLAMINE-N-OXIDE REDUCTASE"/>
    <property type="match status" value="1"/>
</dbReference>
<dbReference type="InterPro" id="IPR006656">
    <property type="entry name" value="Mopterin_OxRdtase"/>
</dbReference>
<dbReference type="GO" id="GO:0046872">
    <property type="term" value="F:metal ion binding"/>
    <property type="evidence" value="ECO:0007669"/>
    <property type="project" value="UniProtKB-KW"/>
</dbReference>
<evidence type="ECO:0000256" key="2">
    <source>
        <dbReference type="ARBA" id="ARBA00010312"/>
    </source>
</evidence>
<evidence type="ECO:0000313" key="14">
    <source>
        <dbReference type="Proteomes" id="UP000614424"/>
    </source>
</evidence>
<evidence type="ECO:0000259" key="12">
    <source>
        <dbReference type="PROSITE" id="PS51669"/>
    </source>
</evidence>
<dbReference type="AlphaFoldDB" id="A0A8J6TEX3"/>
<dbReference type="Gene3D" id="2.40.40.20">
    <property type="match status" value="1"/>
</dbReference>
<dbReference type="PROSITE" id="PS51318">
    <property type="entry name" value="TAT"/>
    <property type="match status" value="1"/>
</dbReference>
<dbReference type="Gene3D" id="3.40.50.740">
    <property type="match status" value="1"/>
</dbReference>
<keyword evidence="5" id="KW-0500">Molybdenum</keyword>
<evidence type="ECO:0000256" key="9">
    <source>
        <dbReference type="ARBA" id="ARBA00023004"/>
    </source>
</evidence>
<gene>
    <name evidence="13" type="ORF">H8E41_03945</name>
</gene>
<evidence type="ECO:0000256" key="11">
    <source>
        <dbReference type="SAM" id="SignalP"/>
    </source>
</evidence>
<dbReference type="PANTHER" id="PTHR43742:SF9">
    <property type="entry name" value="TETRATHIONATE REDUCTASE SUBUNIT A"/>
    <property type="match status" value="1"/>
</dbReference>
<comment type="caution">
    <text evidence="13">The sequence shown here is derived from an EMBL/GenBank/DDBJ whole genome shotgun (WGS) entry which is preliminary data.</text>
</comment>
<evidence type="ECO:0000256" key="1">
    <source>
        <dbReference type="ARBA" id="ARBA00004196"/>
    </source>
</evidence>
<dbReference type="SUPFAM" id="SSF50692">
    <property type="entry name" value="ADC-like"/>
    <property type="match status" value="1"/>
</dbReference>
<dbReference type="GO" id="GO:0030313">
    <property type="term" value="C:cell envelope"/>
    <property type="evidence" value="ECO:0007669"/>
    <property type="project" value="UniProtKB-SubCell"/>
</dbReference>
<reference evidence="13 14" key="1">
    <citation type="submission" date="2020-08" db="EMBL/GenBank/DDBJ databases">
        <title>Bridging the membrane lipid divide: bacteria of the FCB group superphylum have the potential to synthesize archaeal ether lipids.</title>
        <authorList>
            <person name="Villanueva L."/>
            <person name="Von Meijenfeldt F.A.B."/>
            <person name="Westbye A.B."/>
            <person name="Yadav S."/>
            <person name="Hopmans E.C."/>
            <person name="Dutilh B.E."/>
            <person name="Sinninghe Damste J.S."/>
        </authorList>
    </citation>
    <scope>NUCLEOTIDE SEQUENCE [LARGE SCALE GENOMIC DNA]</scope>
    <source>
        <strain evidence="13">NIOZ-UU47</strain>
    </source>
</reference>
<feature type="chain" id="PRO_5035267589" evidence="11">
    <location>
        <begin position="33"/>
        <end position="720"/>
    </location>
</feature>
<dbReference type="Gene3D" id="3.30.2070.10">
    <property type="entry name" value="Formate dehydrogenase/DMSO reductase"/>
    <property type="match status" value="1"/>
</dbReference>
<dbReference type="GO" id="GO:0051539">
    <property type="term" value="F:4 iron, 4 sulfur cluster binding"/>
    <property type="evidence" value="ECO:0007669"/>
    <property type="project" value="UniProtKB-KW"/>
</dbReference>
<evidence type="ECO:0000256" key="6">
    <source>
        <dbReference type="ARBA" id="ARBA00022723"/>
    </source>
</evidence>
<dbReference type="InterPro" id="IPR006657">
    <property type="entry name" value="MoPterin_dinucl-bd_dom"/>
</dbReference>
<dbReference type="InterPro" id="IPR009010">
    <property type="entry name" value="Asp_de-COase-like_dom_sf"/>
</dbReference>
<dbReference type="Pfam" id="PF01568">
    <property type="entry name" value="Molydop_binding"/>
    <property type="match status" value="1"/>
</dbReference>
<protein>
    <submittedName>
        <fullName evidence="13">Molybdopterin-dependent oxidoreductase</fullName>
    </submittedName>
</protein>
<dbReference type="PROSITE" id="PS51669">
    <property type="entry name" value="4FE4S_MOW_BIS_MGD"/>
    <property type="match status" value="1"/>
</dbReference>
<evidence type="ECO:0000256" key="3">
    <source>
        <dbReference type="ARBA" id="ARBA00011771"/>
    </source>
</evidence>
<feature type="signal peptide" evidence="11">
    <location>
        <begin position="1"/>
        <end position="32"/>
    </location>
</feature>
<keyword evidence="9" id="KW-0408">Iron</keyword>
<dbReference type="Gene3D" id="3.40.228.10">
    <property type="entry name" value="Dimethylsulfoxide Reductase, domain 2"/>
    <property type="match status" value="1"/>
</dbReference>
<evidence type="ECO:0000256" key="10">
    <source>
        <dbReference type="ARBA" id="ARBA00023014"/>
    </source>
</evidence>
<evidence type="ECO:0000256" key="5">
    <source>
        <dbReference type="ARBA" id="ARBA00022505"/>
    </source>
</evidence>
<comment type="subunit">
    <text evidence="3">Heterodimer of a large and a small subunit.</text>
</comment>
<comment type="subcellular location">
    <subcellularLocation>
        <location evidence="1">Cell envelope</location>
    </subcellularLocation>
</comment>
<accession>A0A8J6TEX3</accession>
<dbReference type="GO" id="GO:0043546">
    <property type="term" value="F:molybdopterin cofactor binding"/>
    <property type="evidence" value="ECO:0007669"/>
    <property type="project" value="InterPro"/>
</dbReference>
<evidence type="ECO:0000313" key="13">
    <source>
        <dbReference type="EMBL" id="MBC8317033.1"/>
    </source>
</evidence>
<evidence type="ECO:0000256" key="8">
    <source>
        <dbReference type="ARBA" id="ARBA00023002"/>
    </source>
</evidence>
<dbReference type="Gene3D" id="2.20.25.90">
    <property type="entry name" value="ADC-like domains"/>
    <property type="match status" value="1"/>
</dbReference>
<dbReference type="Proteomes" id="UP000614424">
    <property type="component" value="Unassembled WGS sequence"/>
</dbReference>
<keyword evidence="10" id="KW-0411">Iron-sulfur</keyword>
<dbReference type="SUPFAM" id="SSF53706">
    <property type="entry name" value="Formate dehydrogenase/DMSO reductase, domains 1-3"/>
    <property type="match status" value="1"/>
</dbReference>
<keyword evidence="8" id="KW-0560">Oxidoreductase</keyword>
<sequence>MKLNLTRRAFLKRSSLTAAALTLSGPVSPCFASSSVSDFGSTIKSIPTVCAMCRARCLVKGVVKNDRLHHIEGNSVNPFNGKKVCARGLASVKLLYDPDRLKYPLKRAGRRGEGVWTRISWQEAIRITGQEIKKALAEKGPEGLGLMAGGPSSWYIRKLFQDIDVPHIYDAAWHHCDGIRNRAYESVFGQAPGDFLSLDYNNAGCVVLIGSHLGENVQVPELRRFTEALGRGTQLIVVDPRYSSAANKADYYLPIRPGTDTALILGWLHHIIEKNLYDEKWIEENVEGFDQLKEQVRQYPIDRVAAITDIPALLIRETAELMSDYAPATIIHPGGHLSWYGNDVQRARSMAILTAVLGSWGAEGGIVPPRKVDERFSDLSLPQGNTSFSSLRNNILKGDVKVIGCWGQNPLQNHSLPYKTIDAFNKADFIFAADVIPSESVLYADIVFPEATFLERYDMLESWSDNRHNVIASRFPVVSPQFEARDPYWIVHQLSRQVGRGKMFRHDTAKEFLNSQLKKFDASLETLLKNDGFVQFPVNERKNLNHDGMESEAPISYSTPSHKIEVASSSFHEQGWSPVPSYEAVGSPPPGFFRLLYGRSPVRTLTQTCNNSWLHHESPENEIWVNDDVARTMRLNDGDRVMLENQDGIRSITSISVKVTPGIRQDCVFIVHGYGARSSFLSLGYNRGVSDTYLMTRSNKDPISGVRGMRTNYVRFVRIG</sequence>
<comment type="similarity">
    <text evidence="2">Belongs to the prokaryotic molybdopterin-containing oxidoreductase family.</text>
</comment>
<organism evidence="13 14">
    <name type="scientific">Candidatus Desulfobia pelagia</name>
    <dbReference type="NCBI Taxonomy" id="2841692"/>
    <lineage>
        <taxon>Bacteria</taxon>
        <taxon>Pseudomonadati</taxon>
        <taxon>Thermodesulfobacteriota</taxon>
        <taxon>Desulfobulbia</taxon>
        <taxon>Desulfobulbales</taxon>
        <taxon>Desulfobulbaceae</taxon>
        <taxon>Candidatus Desulfobia</taxon>
    </lineage>
</organism>
<name>A0A8J6TEX3_9BACT</name>
<keyword evidence="4" id="KW-0004">4Fe-4S</keyword>
<keyword evidence="7 11" id="KW-0732">Signal</keyword>
<dbReference type="InterPro" id="IPR006963">
    <property type="entry name" value="Mopterin_OxRdtase_4Fe-4S_dom"/>
</dbReference>
<proteinExistence type="inferred from homology"/>
<feature type="domain" description="4Fe-4S Mo/W bis-MGD-type" evidence="12">
    <location>
        <begin position="43"/>
        <end position="99"/>
    </location>
</feature>
<dbReference type="InterPro" id="IPR006311">
    <property type="entry name" value="TAT_signal"/>
</dbReference>